<dbReference type="AlphaFoldDB" id="A0A8K0UT41"/>
<evidence type="ECO:0000259" key="1">
    <source>
        <dbReference type="PROSITE" id="PS51186"/>
    </source>
</evidence>
<dbReference type="GO" id="GO:0016747">
    <property type="term" value="F:acyltransferase activity, transferring groups other than amino-acyl groups"/>
    <property type="evidence" value="ECO:0007669"/>
    <property type="project" value="InterPro"/>
</dbReference>
<name>A0A8K0UT41_9AGAR</name>
<reference evidence="2" key="1">
    <citation type="journal article" date="2021" name="New Phytol.">
        <title>Evolutionary innovations through gain and loss of genes in the ectomycorrhizal Boletales.</title>
        <authorList>
            <person name="Wu G."/>
            <person name="Miyauchi S."/>
            <person name="Morin E."/>
            <person name="Kuo A."/>
            <person name="Drula E."/>
            <person name="Varga T."/>
            <person name="Kohler A."/>
            <person name="Feng B."/>
            <person name="Cao Y."/>
            <person name="Lipzen A."/>
            <person name="Daum C."/>
            <person name="Hundley H."/>
            <person name="Pangilinan J."/>
            <person name="Johnson J."/>
            <person name="Barry K."/>
            <person name="LaButti K."/>
            <person name="Ng V."/>
            <person name="Ahrendt S."/>
            <person name="Min B."/>
            <person name="Choi I.G."/>
            <person name="Park H."/>
            <person name="Plett J.M."/>
            <person name="Magnuson J."/>
            <person name="Spatafora J.W."/>
            <person name="Nagy L.G."/>
            <person name="Henrissat B."/>
            <person name="Grigoriev I.V."/>
            <person name="Yang Z.L."/>
            <person name="Xu J."/>
            <person name="Martin F.M."/>
        </authorList>
    </citation>
    <scope>NUCLEOTIDE SEQUENCE</scope>
    <source>
        <strain evidence="2">KKN 215</strain>
    </source>
</reference>
<comment type="caution">
    <text evidence="2">The sequence shown here is derived from an EMBL/GenBank/DDBJ whole genome shotgun (WGS) entry which is preliminary data.</text>
</comment>
<keyword evidence="3" id="KW-1185">Reference proteome</keyword>
<sequence length="344" mass="38275">MPSATVDFTVQKYESTHAIPGTVWNTLRGYARDANVLLPNLEKINALERSSGRFVPGQLWITCTTVHPNAPPSVDFVLGCTDGALGPYPIFIVSTLSHQISFDALRCRLRSMAYTLHLSVPSSRVYSIFAQETITRLFATNWTEFTSIPLAPSPEYYAARITYCTKATYKDRHMPLPGLGVELRLATPADAHQVADLCHGFAAESEPFTLTEEGALREANLLFHSGQVWVHVMHDLDQGFQIASIVAVTRSSDRVATITKVYTSPRWRKMGCAERLTRSVVAHLLQFKESVVLYVANANPAAAKVYSRVGFVGLDEESQSKPVAGVDRWLELGFDRKYVRLGHW</sequence>
<organism evidence="2 3">
    <name type="scientific">Cristinia sonorae</name>
    <dbReference type="NCBI Taxonomy" id="1940300"/>
    <lineage>
        <taxon>Eukaryota</taxon>
        <taxon>Fungi</taxon>
        <taxon>Dikarya</taxon>
        <taxon>Basidiomycota</taxon>
        <taxon>Agaricomycotina</taxon>
        <taxon>Agaricomycetes</taxon>
        <taxon>Agaricomycetidae</taxon>
        <taxon>Agaricales</taxon>
        <taxon>Pleurotineae</taxon>
        <taxon>Stephanosporaceae</taxon>
        <taxon>Cristinia</taxon>
    </lineage>
</organism>
<accession>A0A8K0UT41</accession>
<dbReference type="InterPro" id="IPR016181">
    <property type="entry name" value="Acyl_CoA_acyltransferase"/>
</dbReference>
<evidence type="ECO:0000313" key="2">
    <source>
        <dbReference type="EMBL" id="KAH8102560.1"/>
    </source>
</evidence>
<proteinExistence type="predicted"/>
<evidence type="ECO:0000313" key="3">
    <source>
        <dbReference type="Proteomes" id="UP000813824"/>
    </source>
</evidence>
<dbReference type="SUPFAM" id="SSF55729">
    <property type="entry name" value="Acyl-CoA N-acyltransferases (Nat)"/>
    <property type="match status" value="1"/>
</dbReference>
<dbReference type="PROSITE" id="PS51186">
    <property type="entry name" value="GNAT"/>
    <property type="match status" value="1"/>
</dbReference>
<protein>
    <recommendedName>
        <fullName evidence="1">N-acetyltransferase domain-containing protein</fullName>
    </recommendedName>
</protein>
<dbReference type="InterPro" id="IPR013653">
    <property type="entry name" value="GCN5-like_dom"/>
</dbReference>
<dbReference type="InterPro" id="IPR000182">
    <property type="entry name" value="GNAT_dom"/>
</dbReference>
<dbReference type="Proteomes" id="UP000813824">
    <property type="component" value="Unassembled WGS sequence"/>
</dbReference>
<dbReference type="OrthoDB" id="5372118at2759"/>
<feature type="domain" description="N-acetyltransferase" evidence="1">
    <location>
        <begin position="181"/>
        <end position="335"/>
    </location>
</feature>
<dbReference type="Pfam" id="PF08445">
    <property type="entry name" value="FR47"/>
    <property type="match status" value="1"/>
</dbReference>
<dbReference type="EMBL" id="JAEVFJ010000009">
    <property type="protein sequence ID" value="KAH8102560.1"/>
    <property type="molecule type" value="Genomic_DNA"/>
</dbReference>
<dbReference type="Gene3D" id="3.40.630.30">
    <property type="match status" value="1"/>
</dbReference>
<gene>
    <name evidence="2" type="ORF">BXZ70DRAFT_929052</name>
</gene>